<keyword evidence="7 10" id="KW-0072">Autophagy</keyword>
<feature type="compositionally biased region" description="Pro residues" evidence="11">
    <location>
        <begin position="733"/>
        <end position="748"/>
    </location>
</feature>
<feature type="compositionally biased region" description="Polar residues" evidence="11">
    <location>
        <begin position="172"/>
        <end position="181"/>
    </location>
</feature>
<dbReference type="PANTHER" id="PTHR13402">
    <property type="entry name" value="RGPR-RELATED"/>
    <property type="match status" value="1"/>
</dbReference>
<keyword evidence="15" id="KW-1185">Reference proteome</keyword>
<evidence type="ECO:0000256" key="9">
    <source>
        <dbReference type="ARBA" id="ARBA00024687"/>
    </source>
</evidence>
<feature type="region of interest" description="Disordered" evidence="11">
    <location>
        <begin position="418"/>
        <end position="964"/>
    </location>
</feature>
<feature type="domain" description="Sec16 central conserved" evidence="13">
    <location>
        <begin position="984"/>
        <end position="1102"/>
    </location>
</feature>
<feature type="compositionally biased region" description="Polar residues" evidence="11">
    <location>
        <begin position="847"/>
        <end position="857"/>
    </location>
</feature>
<name>A0A3E2H021_SCYLI</name>
<accession>A0A3E2H021</accession>
<evidence type="ECO:0000256" key="1">
    <source>
        <dbReference type="ARBA" id="ARBA00004397"/>
    </source>
</evidence>
<dbReference type="CDD" id="cd09233">
    <property type="entry name" value="ACE1-Sec16-like"/>
    <property type="match status" value="1"/>
</dbReference>
<dbReference type="Gene3D" id="1.25.40.1030">
    <property type="match status" value="1"/>
</dbReference>
<feature type="compositionally biased region" description="Polar residues" evidence="11">
    <location>
        <begin position="455"/>
        <end position="483"/>
    </location>
</feature>
<feature type="compositionally biased region" description="Polar residues" evidence="11">
    <location>
        <begin position="874"/>
        <end position="902"/>
    </location>
</feature>
<feature type="compositionally biased region" description="Low complexity" evidence="11">
    <location>
        <begin position="603"/>
        <end position="625"/>
    </location>
</feature>
<dbReference type="GO" id="GO:0006914">
    <property type="term" value="P:autophagy"/>
    <property type="evidence" value="ECO:0007669"/>
    <property type="project" value="UniProtKB-KW"/>
</dbReference>
<feature type="compositionally biased region" description="Polar residues" evidence="11">
    <location>
        <begin position="271"/>
        <end position="286"/>
    </location>
</feature>
<evidence type="ECO:0000256" key="7">
    <source>
        <dbReference type="ARBA" id="ARBA00023006"/>
    </source>
</evidence>
<evidence type="ECO:0000256" key="10">
    <source>
        <dbReference type="RuleBase" id="RU364101"/>
    </source>
</evidence>
<feature type="compositionally biased region" description="Pro residues" evidence="11">
    <location>
        <begin position="669"/>
        <end position="696"/>
    </location>
</feature>
<feature type="compositionally biased region" description="Low complexity" evidence="11">
    <location>
        <begin position="1505"/>
        <end position="1517"/>
    </location>
</feature>
<keyword evidence="4 10" id="KW-0256">Endoplasmic reticulum</keyword>
<dbReference type="Pfam" id="PF12931">
    <property type="entry name" value="TPR_Sec16"/>
    <property type="match status" value="1"/>
</dbReference>
<sequence length="1955" mass="209622">MATLPGEDPSSTGNPAVLSNSTSDDLVAAQSAEPSPAIEDLTPTPHAETQDEPSTITEVEAHSIETAEEPPQPHLPSGAVAEDDIAHASPKNSRDDSASGGSETDENLQHVEDADRSDKAESSVKDPANKLKHLSTTSFARTVSHDVNWGEDDDADSEWNVTSPEGDRFASMAQSDRTNSFPPVPPAHQVETHGRQQSLPRNQTEEIMKEVKAIPNGLFADDGGDDQSDFFAGQNMPPGGVNHSSTGHDLAFRGDYQADAEARYEEGVPLVQSSNETSNHTAQDSNGPDFGTDDEEADADFFTQKSQLASDDLDAEGGRPSLGRKSTQQVLGGLQFEEHDRSNDQIIEEEEQSMAAQDSFERATGGGIGASQSTIVTKALADPGNPLVDESQPATGGDSDDLVAKWKAALEGDEFLDDEDELLADETRQTGIDPAALFGSDDEGFLEDTEEPDIPTNSQPVTSTASMSTDINSDGYRATTTGSRYIPTSSVPTASATATSYTPATPLLTDLSKPLPSPAVPSPYASPYGNLQSQPPRKADPPKAESFAAKSKGGYTSPYDLPMDIVKPRKRVSMQQLHQGVNAAVTPIIPPPRSSSAHPLIPPSSARSAPNFSPPASSNSFQQSQLHSPQITQSPKPASSAPPSKATFFEELPMLTKPKPATRHHVVGPTPPTHPPYGTPPAGQYPPPGSSVPPPSQAMQGGLVPPERISPYAALQSSTAPGPVPVVSSRYSPAPPMPDSHNAPPPPVAQSRYSVAPPPRPTAVPYATPSLNSPPPILPHQPRTSSPLAHFERSPQIRPHSGHGEPVVVDRRSSSSGSGYEPLIKSSLPPTREEEEEEGEEEEEKTSQNQPPQQSFTPLLHGGRPISQTPPPQNLSAQGIFSPPKRSNSSYMPPLVNNTPNNIIPPLRSKTQSPTATRGGHRTGDLSHQQEGFSPASSSSHAPDYSQIVNDHPSSRPRGFSQGMNYIPPTDGRQLDPLQRWRGAPVFAWGVGGTVVTSFPKDVPRYGINTTAPMIVRSPGEVKIQSVKDLSPLEERLVSLPGPLKGKSKKKEVIMWLSSGIETLERNTQHLRLQSSLTHEDKRMEERVMLWKVLRTFIEYDGVLEGNPQVNKAVRSILSPGIDEDSQDAPLYTTGAELSGIAQSYSSTVKAEPVDAAVIDHMRTHLLRGDREKAVWEAVDKRLWGHAMLISNTVSKELYQRVAQEFVKKEVKELGENTESLAALYEIFAGNFEESIDELVPLSARAGYQMVSTSNAQGPSKDALDGLNRWRETLCLALSNRSTDDSQALKSLGNLLSDYDRAEAAHICYLFARSHTVFGGKDDPSSSIVLVGSDHRRQPFDFDKELEPILLTEVYEYGLSLSNTSSIPVFMPHLAVYKMQHALFLAEHGYRDKALQYCEVIASSITSQTKRSPYYHPLLVNAVDDLSKRLKQSPKDGSSSWISKPSIDKVSGSVWATFNKFVAGDDQEAESPVTSNSGGADIGPFARIAGSTPTVSRSPSNSEINGSYGNGYAANGAVQPPKVNSRYAPGGAYTPPGSSHDPHHASTYASHPRGSYERSASEIRRGSYEPARLSSEYRPSSQPSQDGYAPQGNSPYAVQPSYTPPSNVDSYAPLSNLASDSASLNPYEAQSFNSFEAKPLDNTQSTSNGYAPSSYEPVTQNGYGPPSDQSSGAYGNTYEPPSNTYGPLTSSGYDPPTDSGYEPSPYEPATMNDDPDSPIDTQPKKKGYMDDDDDEVPPPNPAKPAGKTRAEKDREADEAFRKAAEEDAKRDKEAASVKKSWGFAGWFGGGKKETEQLNKPIKAKLGEESSFVYDPELKRWVNKKAGAENTASAGATPPPPKGPPRSQSVGPRSVSSPSAPPPQRAVSSSLDVERPSFSHNNSLGGLAPPPMIRSVSNGSNGSGPLNGPPSRPGTSMSNASSIDDLLGPATARKGTMKKPKRGRGYIDVMQDKAAS</sequence>
<feature type="non-terminal residue" evidence="14">
    <location>
        <position position="1955"/>
    </location>
</feature>
<feature type="region of interest" description="Disordered" evidence="11">
    <location>
        <begin position="1466"/>
        <end position="1620"/>
    </location>
</feature>
<feature type="compositionally biased region" description="Polar residues" evidence="11">
    <location>
        <begin position="926"/>
        <end position="941"/>
    </location>
</feature>
<dbReference type="Pfam" id="PF12932">
    <property type="entry name" value="Sec16"/>
    <property type="match status" value="1"/>
</dbReference>
<feature type="compositionally biased region" description="Acidic residues" evidence="11">
    <location>
        <begin position="440"/>
        <end position="453"/>
    </location>
</feature>
<evidence type="ECO:0000256" key="5">
    <source>
        <dbReference type="ARBA" id="ARBA00022892"/>
    </source>
</evidence>
<feature type="compositionally biased region" description="Polar residues" evidence="11">
    <location>
        <begin position="1641"/>
        <end position="1692"/>
    </location>
</feature>
<proteinExistence type="inferred from homology"/>
<feature type="compositionally biased region" description="Low complexity" evidence="11">
    <location>
        <begin position="634"/>
        <end position="646"/>
    </location>
</feature>
<evidence type="ECO:0000256" key="2">
    <source>
        <dbReference type="ARBA" id="ARBA00005927"/>
    </source>
</evidence>
<evidence type="ECO:0000256" key="8">
    <source>
        <dbReference type="ARBA" id="ARBA00023136"/>
    </source>
</evidence>
<comment type="subcellular location">
    <subcellularLocation>
        <location evidence="1">Endoplasmic reticulum membrane</location>
        <topology evidence="1">Peripheral membrane protein</topology>
        <orientation evidence="1">Cytoplasmic side</orientation>
    </subcellularLocation>
</comment>
<evidence type="ECO:0000256" key="3">
    <source>
        <dbReference type="ARBA" id="ARBA00022448"/>
    </source>
</evidence>
<feature type="region of interest" description="Disordered" evidence="11">
    <location>
        <begin position="1634"/>
        <end position="1796"/>
    </location>
</feature>
<comment type="similarity">
    <text evidence="2 10">Belongs to the SEC16 family.</text>
</comment>
<feature type="compositionally biased region" description="Polar residues" evidence="11">
    <location>
        <begin position="1577"/>
        <end position="1609"/>
    </location>
</feature>
<feature type="non-terminal residue" evidence="14">
    <location>
        <position position="1"/>
    </location>
</feature>
<reference evidence="14 15" key="1">
    <citation type="submission" date="2018-05" db="EMBL/GenBank/DDBJ databases">
        <title>Draft genome sequence of Scytalidium lignicola DSM 105466, a ubiquitous saprotrophic fungus.</title>
        <authorList>
            <person name="Buettner E."/>
            <person name="Gebauer A.M."/>
            <person name="Hofrichter M."/>
            <person name="Liers C."/>
            <person name="Kellner H."/>
        </authorList>
    </citation>
    <scope>NUCLEOTIDE SEQUENCE [LARGE SCALE GENOMIC DNA]</scope>
    <source>
        <strain evidence="14 15">DSM 105466</strain>
    </source>
</reference>
<feature type="compositionally biased region" description="Polar residues" evidence="11">
    <location>
        <begin position="1491"/>
        <end position="1504"/>
    </location>
</feature>
<keyword evidence="6 10" id="KW-0653">Protein transport</keyword>
<evidence type="ECO:0000259" key="13">
    <source>
        <dbReference type="Pfam" id="PF12932"/>
    </source>
</evidence>
<feature type="compositionally biased region" description="Low complexity" evidence="11">
    <location>
        <begin position="487"/>
        <end position="514"/>
    </location>
</feature>
<feature type="region of interest" description="Disordered" evidence="11">
    <location>
        <begin position="1823"/>
        <end position="1955"/>
    </location>
</feature>
<dbReference type="PANTHER" id="PTHR13402:SF6">
    <property type="entry name" value="SECRETORY 16, ISOFORM I"/>
    <property type="match status" value="1"/>
</dbReference>
<feature type="compositionally biased region" description="Basic and acidic residues" evidence="11">
    <location>
        <begin position="1748"/>
        <end position="1776"/>
    </location>
</feature>
<dbReference type="GO" id="GO:0015031">
    <property type="term" value="P:protein transport"/>
    <property type="evidence" value="ECO:0007669"/>
    <property type="project" value="UniProtKB-KW"/>
</dbReference>
<evidence type="ECO:0000256" key="11">
    <source>
        <dbReference type="SAM" id="MobiDB-lite"/>
    </source>
</evidence>
<protein>
    <recommendedName>
        <fullName evidence="10">Protein transport protein sec16</fullName>
    </recommendedName>
</protein>
<dbReference type="GO" id="GO:0016192">
    <property type="term" value="P:vesicle-mediated transport"/>
    <property type="evidence" value="ECO:0007669"/>
    <property type="project" value="UniProtKB-KW"/>
</dbReference>
<dbReference type="GO" id="GO:0005789">
    <property type="term" value="C:endoplasmic reticulum membrane"/>
    <property type="evidence" value="ECO:0007669"/>
    <property type="project" value="UniProtKB-SubCell"/>
</dbReference>
<dbReference type="STRING" id="5539.A0A3E2H021"/>
<feature type="compositionally biased region" description="Basic and acidic residues" evidence="11">
    <location>
        <begin position="107"/>
        <end position="129"/>
    </location>
</feature>
<comment type="caution">
    <text evidence="14">The sequence shown here is derived from an EMBL/GenBank/DDBJ whole genome shotgun (WGS) entry which is preliminary data.</text>
</comment>
<dbReference type="Proteomes" id="UP000258309">
    <property type="component" value="Unassembled WGS sequence"/>
</dbReference>
<evidence type="ECO:0000256" key="6">
    <source>
        <dbReference type="ARBA" id="ARBA00022927"/>
    </source>
</evidence>
<evidence type="ECO:0000259" key="12">
    <source>
        <dbReference type="Pfam" id="PF12931"/>
    </source>
</evidence>
<dbReference type="InterPro" id="IPR024340">
    <property type="entry name" value="Sec16_CCD"/>
</dbReference>
<keyword evidence="3 10" id="KW-0813">Transport</keyword>
<dbReference type="GO" id="GO:0007030">
    <property type="term" value="P:Golgi organization"/>
    <property type="evidence" value="ECO:0007669"/>
    <property type="project" value="TreeGrafter"/>
</dbReference>
<evidence type="ECO:0000256" key="4">
    <source>
        <dbReference type="ARBA" id="ARBA00022824"/>
    </source>
</evidence>
<dbReference type="OMA" id="YKSPYDL"/>
<comment type="function">
    <text evidence="9 10">Involved in the initiation of assembly of the COPII coat required for the formation of transport vesicles from the endoplasmic reticulum (ER) and the selection of cargo molecules. Also involved in autophagy.</text>
</comment>
<dbReference type="GO" id="GO:0070971">
    <property type="term" value="C:endoplasmic reticulum exit site"/>
    <property type="evidence" value="ECO:0007669"/>
    <property type="project" value="TreeGrafter"/>
</dbReference>
<dbReference type="FunFam" id="1.25.40.1030:FF:000008">
    <property type="entry name" value="Protein transport protein sec16"/>
    <property type="match status" value="1"/>
</dbReference>
<feature type="compositionally biased region" description="Basic residues" evidence="11">
    <location>
        <begin position="1934"/>
        <end position="1943"/>
    </location>
</feature>
<gene>
    <name evidence="14" type="ORF">B7463_g9636</name>
</gene>
<organism evidence="14 15">
    <name type="scientific">Scytalidium lignicola</name>
    <name type="common">Hyphomycete</name>
    <dbReference type="NCBI Taxonomy" id="5539"/>
    <lineage>
        <taxon>Eukaryota</taxon>
        <taxon>Fungi</taxon>
        <taxon>Dikarya</taxon>
        <taxon>Ascomycota</taxon>
        <taxon>Pezizomycotina</taxon>
        <taxon>Leotiomycetes</taxon>
        <taxon>Leotiomycetes incertae sedis</taxon>
        <taxon>Scytalidium</taxon>
    </lineage>
</organism>
<dbReference type="GO" id="GO:0012507">
    <property type="term" value="C:ER to Golgi transport vesicle membrane"/>
    <property type="evidence" value="ECO:0007669"/>
    <property type="project" value="TreeGrafter"/>
</dbReference>
<evidence type="ECO:0000313" key="15">
    <source>
        <dbReference type="Proteomes" id="UP000258309"/>
    </source>
</evidence>
<dbReference type="EMBL" id="NCSJ02000247">
    <property type="protein sequence ID" value="RFU26708.1"/>
    <property type="molecule type" value="Genomic_DNA"/>
</dbReference>
<feature type="region of interest" description="Disordered" evidence="11">
    <location>
        <begin position="1"/>
        <end position="201"/>
    </location>
</feature>
<evidence type="ECO:0000313" key="14">
    <source>
        <dbReference type="EMBL" id="RFU26708.1"/>
    </source>
</evidence>
<feature type="compositionally biased region" description="Basic and acidic residues" evidence="11">
    <location>
        <begin position="1554"/>
        <end position="1567"/>
    </location>
</feature>
<feature type="compositionally biased region" description="Low complexity" evidence="11">
    <location>
        <begin position="1894"/>
        <end position="1905"/>
    </location>
</feature>
<dbReference type="OrthoDB" id="8918678at2759"/>
<dbReference type="GO" id="GO:0070973">
    <property type="term" value="P:protein localization to endoplasmic reticulum exit site"/>
    <property type="evidence" value="ECO:0007669"/>
    <property type="project" value="TreeGrafter"/>
</dbReference>
<feature type="compositionally biased region" description="Polar residues" evidence="11">
    <location>
        <begin position="9"/>
        <end position="24"/>
    </location>
</feature>
<feature type="domain" description="Sec16 Sec23-binding" evidence="12">
    <location>
        <begin position="1163"/>
        <end position="1465"/>
    </location>
</feature>
<feature type="compositionally biased region" description="Low complexity" evidence="11">
    <location>
        <begin position="1844"/>
        <end position="1857"/>
    </location>
</feature>
<feature type="region of interest" description="Disordered" evidence="11">
    <location>
        <begin position="216"/>
        <end position="330"/>
    </location>
</feature>
<keyword evidence="5 10" id="KW-0931">ER-Golgi transport</keyword>
<dbReference type="InterPro" id="IPR024298">
    <property type="entry name" value="Sec16_Sec23-bd"/>
</dbReference>
<feature type="compositionally biased region" description="Acidic residues" evidence="11">
    <location>
        <begin position="833"/>
        <end position="844"/>
    </location>
</feature>
<keyword evidence="8 10" id="KW-0472">Membrane</keyword>